<accession>A0AAP7H0N8</accession>
<reference evidence="1 2" key="1">
    <citation type="submission" date="2016-06" db="EMBL/GenBank/DDBJ databases">
        <title>Simultaneous identification of Haemophilus influenzae and Haemophilus haemolyticus using TaqMan real-time PCR.</title>
        <authorList>
            <person name="Price E.P."/>
            <person name="Sarovich D.S."/>
            <person name="Harris T."/>
            <person name="Spargo J.C."/>
            <person name="Nosworthy E."/>
            <person name="Beissbarth J."/>
            <person name="Smith-Vaughan H."/>
        </authorList>
    </citation>
    <scope>NUCLEOTIDE SEQUENCE [LARGE SCALE GENOMIC DNA]</scope>
    <source>
        <strain evidence="1 2">ATCC 7901</strain>
    </source>
</reference>
<name>A0AAP7H0N8_AGGAP</name>
<dbReference type="PROSITE" id="PS51257">
    <property type="entry name" value="PROKAR_LIPOPROTEIN"/>
    <property type="match status" value="1"/>
</dbReference>
<dbReference type="Proteomes" id="UP000092746">
    <property type="component" value="Unassembled WGS sequence"/>
</dbReference>
<evidence type="ECO:0000313" key="2">
    <source>
        <dbReference type="Proteomes" id="UP000092746"/>
    </source>
</evidence>
<evidence type="ECO:0000313" key="1">
    <source>
        <dbReference type="EMBL" id="OBY51445.1"/>
    </source>
</evidence>
<dbReference type="AlphaFoldDB" id="A0AAP7H0N8"/>
<organism evidence="1 2">
    <name type="scientific">Aggregatibacter aphrophilus</name>
    <name type="common">Haemophilus aphrophilus</name>
    <dbReference type="NCBI Taxonomy" id="732"/>
    <lineage>
        <taxon>Bacteria</taxon>
        <taxon>Pseudomonadati</taxon>
        <taxon>Pseudomonadota</taxon>
        <taxon>Gammaproteobacteria</taxon>
        <taxon>Pasteurellales</taxon>
        <taxon>Pasteurellaceae</taxon>
        <taxon>Aggregatibacter</taxon>
    </lineage>
</organism>
<protein>
    <submittedName>
        <fullName evidence="1">Uncharacterized protein</fullName>
    </submittedName>
</protein>
<comment type="caution">
    <text evidence="1">The sequence shown here is derived from an EMBL/GenBank/DDBJ whole genome shotgun (WGS) entry which is preliminary data.</text>
</comment>
<sequence>MWLSFVKFGGKNENNRYTYISTFLLVACVPFEHVNTNVIYENLCPYKIKIHDPMAVPENFSLDKKEHKQFITHAQSSNIQNSLINVSYQAKNKDHKFHIKNPNKHIYKMIACPENIQSTSDGN</sequence>
<proteinExistence type="predicted"/>
<dbReference type="EMBL" id="MAQE01000014">
    <property type="protein sequence ID" value="OBY51445.1"/>
    <property type="molecule type" value="Genomic_DNA"/>
</dbReference>
<gene>
    <name evidence="1" type="ORF">BBB52_07320</name>
</gene>